<feature type="compositionally biased region" description="Low complexity" evidence="1">
    <location>
        <begin position="415"/>
        <end position="430"/>
    </location>
</feature>
<keyword evidence="2" id="KW-1133">Transmembrane helix</keyword>
<accession>A0AA41QA16</accession>
<feature type="region of interest" description="Disordered" evidence="1">
    <location>
        <begin position="396"/>
        <end position="468"/>
    </location>
</feature>
<dbReference type="SUPFAM" id="SSF49319">
    <property type="entry name" value="Actinoxanthin-like"/>
    <property type="match status" value="1"/>
</dbReference>
<feature type="compositionally biased region" description="Low complexity" evidence="1">
    <location>
        <begin position="437"/>
        <end position="448"/>
    </location>
</feature>
<keyword evidence="4" id="KW-1185">Reference proteome</keyword>
<reference evidence="3" key="1">
    <citation type="submission" date="2022-01" db="EMBL/GenBank/DDBJ databases">
        <title>Genome-Based Taxonomic Classification of the Phylum Actinobacteria.</title>
        <authorList>
            <person name="Gao Y."/>
        </authorList>
    </citation>
    <scope>NUCLEOTIDE SEQUENCE</scope>
    <source>
        <strain evidence="3">KLBMP 8922</strain>
    </source>
</reference>
<dbReference type="Proteomes" id="UP001165378">
    <property type="component" value="Unassembled WGS sequence"/>
</dbReference>
<comment type="caution">
    <text evidence="3">The sequence shown here is derived from an EMBL/GenBank/DDBJ whole genome shotgun (WGS) entry which is preliminary data.</text>
</comment>
<evidence type="ECO:0000256" key="1">
    <source>
        <dbReference type="SAM" id="MobiDB-lite"/>
    </source>
</evidence>
<dbReference type="InterPro" id="IPR027273">
    <property type="entry name" value="Neocarzinostatin-like"/>
</dbReference>
<dbReference type="AlphaFoldDB" id="A0AA41QA16"/>
<sequence length="468" mass="48475">MRRHPNHPRSPERPATGRPRRGSRSAVFRALVPALLGVLVLIGLPAGAGAAPASSPASAPVLAAADPDAAKITLEPAAVKLDQFLKVQGTGWIPGSLVQVAVCGQNALGGSNTCAQTASTSITVAADGSMSARIKVTAPPKPCPCVVRAVTVTGGVLERNTPIEIEGAAMAPLPANVLTPGRLVFIDSWMAGKDTVFTWFGSPVTRRFEISVANMGQSPIVKPTFKIGTYEGVYAARWREVAWNGTIAPGAKAVISLDLELKPRQHGRFVYRVMYGDQVVDEQALNVKRPWGVYLFFALLVVVVPLTVWRLGSSVVHAVRLHRDERAAERDREVGVPLGMSDALGAKADEAGKAGRPAAAAEQPAGVLVAAGAPRLGGGVPLRSVDETVVVSGPLFAGPPTGHPEPYGTLSAPDLAPRALEAGPAADAAPAGPPEPADGAADPGSAARRLVRPDDVARGLAWNPSDGE</sequence>
<evidence type="ECO:0000313" key="4">
    <source>
        <dbReference type="Proteomes" id="UP001165378"/>
    </source>
</evidence>
<keyword evidence="2" id="KW-0472">Membrane</keyword>
<keyword evidence="2" id="KW-0812">Transmembrane</keyword>
<evidence type="ECO:0000256" key="2">
    <source>
        <dbReference type="SAM" id="Phobius"/>
    </source>
</evidence>
<feature type="transmembrane region" description="Helical" evidence="2">
    <location>
        <begin position="291"/>
        <end position="312"/>
    </location>
</feature>
<feature type="region of interest" description="Disordered" evidence="1">
    <location>
        <begin position="1"/>
        <end position="23"/>
    </location>
</feature>
<gene>
    <name evidence="3" type="ORF">LZ495_43320</name>
</gene>
<dbReference type="EMBL" id="JAKFHA010000074">
    <property type="protein sequence ID" value="MCF2534022.1"/>
    <property type="molecule type" value="Genomic_DNA"/>
</dbReference>
<evidence type="ECO:0000313" key="3">
    <source>
        <dbReference type="EMBL" id="MCF2534022.1"/>
    </source>
</evidence>
<organism evidence="3 4">
    <name type="scientific">Yinghuangia soli</name>
    <dbReference type="NCBI Taxonomy" id="2908204"/>
    <lineage>
        <taxon>Bacteria</taxon>
        <taxon>Bacillati</taxon>
        <taxon>Actinomycetota</taxon>
        <taxon>Actinomycetes</taxon>
        <taxon>Kitasatosporales</taxon>
        <taxon>Streptomycetaceae</taxon>
        <taxon>Yinghuangia</taxon>
    </lineage>
</organism>
<protein>
    <submittedName>
        <fullName evidence="3">Uncharacterized protein</fullName>
    </submittedName>
</protein>
<dbReference type="RefSeq" id="WP_235058814.1">
    <property type="nucleotide sequence ID" value="NZ_JAKFHA010000074.1"/>
</dbReference>
<dbReference type="Gene3D" id="2.60.40.230">
    <property type="entry name" value="Neocarzinostatin-like"/>
    <property type="match status" value="1"/>
</dbReference>
<proteinExistence type="predicted"/>
<name>A0AA41QA16_9ACTN</name>